<evidence type="ECO:0000313" key="23">
    <source>
        <dbReference type="EMBL" id="MBN7824300.1"/>
    </source>
</evidence>
<dbReference type="Pfam" id="PF13298">
    <property type="entry name" value="LigD_N"/>
    <property type="match status" value="1"/>
</dbReference>
<dbReference type="EMBL" id="JAFKCV010000002">
    <property type="protein sequence ID" value="MBN7824300.1"/>
    <property type="molecule type" value="Genomic_DNA"/>
</dbReference>
<dbReference type="NCBIfam" id="TIGR02779">
    <property type="entry name" value="NHEJ_ligase_lig"/>
    <property type="match status" value="1"/>
</dbReference>
<dbReference type="InterPro" id="IPR012340">
    <property type="entry name" value="NA-bd_OB-fold"/>
</dbReference>
<evidence type="ECO:0000256" key="6">
    <source>
        <dbReference type="ARBA" id="ARBA00022722"/>
    </source>
</evidence>
<evidence type="ECO:0000256" key="7">
    <source>
        <dbReference type="ARBA" id="ARBA00022723"/>
    </source>
</evidence>
<dbReference type="Gene3D" id="3.90.920.10">
    <property type="entry name" value="DNA primase, PRIM domain"/>
    <property type="match status" value="1"/>
</dbReference>
<evidence type="ECO:0000256" key="5">
    <source>
        <dbReference type="ARBA" id="ARBA00022695"/>
    </source>
</evidence>
<dbReference type="Pfam" id="PF01068">
    <property type="entry name" value="DNA_ligase_A_M"/>
    <property type="match status" value="1"/>
</dbReference>
<dbReference type="CDD" id="cd04862">
    <property type="entry name" value="PaeLigD_Pol_like"/>
    <property type="match status" value="1"/>
</dbReference>
<comment type="catalytic activity">
    <reaction evidence="20">
        <text>ATP + (deoxyribonucleotide)n-3'-hydroxyl + 5'-phospho-(deoxyribonucleotide)m = (deoxyribonucleotide)n+m + AMP + diphosphate.</text>
        <dbReference type="EC" id="6.5.1.1"/>
    </reaction>
</comment>
<dbReference type="CDD" id="cd07971">
    <property type="entry name" value="OBF_DNA_ligase_LigD"/>
    <property type="match status" value="1"/>
</dbReference>
<sequence length="823" mass="91668">MAGENDPLRTYREKRDFSLTPEPDHRPGGRTSEPIFLVQKHDARRLHYDFRLEWQGILLSWAVTKGPSNDPSQKRLAVRTEDHPLSYQDFEGSIPKGQYGGGTVMLWDKGLWHPQGDTEQGLRDGNLSFTLDGQRMQGGYSLVRMKDKGGKRQNWLLIKSHDEFASSEPDGLTRRFTTSVTSGRDLAEIASGKDQRRQGADLAGDIKARAPKASGRPDFVKPQLATLVRQPPEGKGWLHESKFDGYRCLAAIGGGGVRLYTRSGLDWSDRFGRLQADLNALDCGSALLDGEVVAAHNEGQSDFSALQQALKQNKPLRFYAFDLLKLDGEDLRKKPLLERKKRLKALLAKQNEQSSVRYSEHIQGQGKEVLASICQQGGEGIISKRASAPYTGKRTKDWLKSKCTRRQEFVIGGYSPSDKPGRALSSLLLGTFEKGGFCYRGRVGSGFSSADLTELGQALAVREQETSPFVEVPDKVSRTARWVRPDLVTEIDFAEFTHDRLIRHGVYLGLREDKMAASVSTETPLEEKQGSVKQIKISHAEREVFPGAGFSKLDLAHYHAQIGERMIKIAGHHPLALLRCPRGIGQQCFFQKHAGKGFPEQVSRLAIRQKNGKTATGMYLTSIEALVACVQMGVIEFHLWGNKIDRMDRPDRLVFDLDPDEGLDFSGVKSAAFEVRDWLAELGLASVPVVTGGKGVHVCVLLRRTLDWQQGKDFSKTLAQTLAHRYPQRYTASSAKNKRRGKVFVDWLRNSPGASAVAPYSVRARKGAPVAIPVQWDELADLDSANSFGIRQAVKRLDRPCPYLIAMQEPQTLSRSVLRKLDI</sequence>
<dbReference type="GO" id="GO:0003677">
    <property type="term" value="F:DNA binding"/>
    <property type="evidence" value="ECO:0007669"/>
    <property type="project" value="UniProtKB-KW"/>
</dbReference>
<dbReference type="InterPro" id="IPR012310">
    <property type="entry name" value="DNA_ligase_ATP-dep_cent"/>
</dbReference>
<keyword evidence="9" id="KW-0227">DNA damage</keyword>
<dbReference type="Proteomes" id="UP000664654">
    <property type="component" value="Unassembled WGS sequence"/>
</dbReference>
<feature type="domain" description="ATP-dependent DNA ligase family profile" evidence="22">
    <location>
        <begin position="309"/>
        <end position="449"/>
    </location>
</feature>
<dbReference type="CDD" id="cd07906">
    <property type="entry name" value="Adenylation_DNA_ligase_LigD_LigC"/>
    <property type="match status" value="1"/>
</dbReference>
<evidence type="ECO:0000256" key="13">
    <source>
        <dbReference type="ARBA" id="ARBA00022932"/>
    </source>
</evidence>
<dbReference type="PROSITE" id="PS50160">
    <property type="entry name" value="DNA_LIGASE_A3"/>
    <property type="match status" value="1"/>
</dbReference>
<evidence type="ECO:0000256" key="16">
    <source>
        <dbReference type="ARBA" id="ARBA00023204"/>
    </source>
</evidence>
<dbReference type="NCBIfam" id="TIGR02778">
    <property type="entry name" value="ligD_pol"/>
    <property type="match status" value="1"/>
</dbReference>
<dbReference type="InterPro" id="IPR014144">
    <property type="entry name" value="LigD_PE_domain"/>
</dbReference>
<dbReference type="PANTHER" id="PTHR42705">
    <property type="entry name" value="BIFUNCTIONAL NON-HOMOLOGOUS END JOINING PROTEIN LIGD"/>
    <property type="match status" value="1"/>
</dbReference>
<dbReference type="InterPro" id="IPR014146">
    <property type="entry name" value="LigD_ligase_dom"/>
</dbReference>
<keyword evidence="16" id="KW-0234">DNA repair</keyword>
<dbReference type="PANTHER" id="PTHR42705:SF2">
    <property type="entry name" value="BIFUNCTIONAL NON-HOMOLOGOUS END JOINING PROTEIN LIGD"/>
    <property type="match status" value="1"/>
</dbReference>
<evidence type="ECO:0000256" key="12">
    <source>
        <dbReference type="ARBA" id="ARBA00022840"/>
    </source>
</evidence>
<dbReference type="GO" id="GO:0003887">
    <property type="term" value="F:DNA-directed DNA polymerase activity"/>
    <property type="evidence" value="ECO:0007669"/>
    <property type="project" value="UniProtKB-KW"/>
</dbReference>
<dbReference type="GO" id="GO:0046872">
    <property type="term" value="F:metal ion binding"/>
    <property type="evidence" value="ECO:0007669"/>
    <property type="project" value="UniProtKB-KW"/>
</dbReference>
<dbReference type="Gene3D" id="2.40.50.140">
    <property type="entry name" value="Nucleic acid-binding proteins"/>
    <property type="match status" value="1"/>
</dbReference>
<evidence type="ECO:0000256" key="1">
    <source>
        <dbReference type="ARBA" id="ARBA00001936"/>
    </source>
</evidence>
<dbReference type="AlphaFoldDB" id="A0A939DKM2"/>
<evidence type="ECO:0000256" key="15">
    <source>
        <dbReference type="ARBA" id="ARBA00023172"/>
    </source>
</evidence>
<keyword evidence="4" id="KW-0808">Transferase</keyword>
<dbReference type="RefSeq" id="WP_206572421.1">
    <property type="nucleotide sequence ID" value="NZ_JAFKCV010000002.1"/>
</dbReference>
<dbReference type="SUPFAM" id="SSF56091">
    <property type="entry name" value="DNA ligase/mRNA capping enzyme, catalytic domain"/>
    <property type="match status" value="1"/>
</dbReference>
<dbReference type="InterPro" id="IPR052171">
    <property type="entry name" value="NHEJ_LigD"/>
</dbReference>
<evidence type="ECO:0000256" key="8">
    <source>
        <dbReference type="ARBA" id="ARBA00022741"/>
    </source>
</evidence>
<comment type="caution">
    <text evidence="23">The sequence shown here is derived from an EMBL/GenBank/DDBJ whole genome shotgun (WGS) entry which is preliminary data.</text>
</comment>
<dbReference type="GO" id="GO:0004527">
    <property type="term" value="F:exonuclease activity"/>
    <property type="evidence" value="ECO:0007669"/>
    <property type="project" value="UniProtKB-KW"/>
</dbReference>
<keyword evidence="3 23" id="KW-0436">Ligase</keyword>
<dbReference type="NCBIfam" id="NF004628">
    <property type="entry name" value="PRK05972.1"/>
    <property type="match status" value="1"/>
</dbReference>
<evidence type="ECO:0000256" key="9">
    <source>
        <dbReference type="ARBA" id="ARBA00022763"/>
    </source>
</evidence>
<gene>
    <name evidence="23" type="primary">ligD</name>
    <name evidence="23" type="ORF">J0A66_03570</name>
</gene>
<keyword evidence="6" id="KW-0540">Nuclease</keyword>
<keyword evidence="15" id="KW-0233">DNA recombination</keyword>
<evidence type="ECO:0000256" key="14">
    <source>
        <dbReference type="ARBA" id="ARBA00023125"/>
    </source>
</evidence>
<evidence type="ECO:0000313" key="24">
    <source>
        <dbReference type="Proteomes" id="UP000664654"/>
    </source>
</evidence>
<evidence type="ECO:0000256" key="2">
    <source>
        <dbReference type="ARBA" id="ARBA00012727"/>
    </source>
</evidence>
<dbReference type="InterPro" id="IPR014145">
    <property type="entry name" value="LigD_pol_dom"/>
</dbReference>
<evidence type="ECO:0000256" key="4">
    <source>
        <dbReference type="ARBA" id="ARBA00022679"/>
    </source>
</evidence>
<evidence type="ECO:0000256" key="10">
    <source>
        <dbReference type="ARBA" id="ARBA00022801"/>
    </source>
</evidence>
<feature type="compositionally biased region" description="Basic and acidic residues" evidence="21">
    <location>
        <begin position="1"/>
        <end position="27"/>
    </location>
</feature>
<keyword evidence="8" id="KW-0547">Nucleotide-binding</keyword>
<keyword evidence="18" id="KW-0511">Multifunctional enzyme</keyword>
<keyword evidence="17" id="KW-0464">Manganese</keyword>
<keyword evidence="14" id="KW-0238">DNA-binding</keyword>
<keyword evidence="12" id="KW-0067">ATP-binding</keyword>
<evidence type="ECO:0000256" key="11">
    <source>
        <dbReference type="ARBA" id="ARBA00022839"/>
    </source>
</evidence>
<dbReference type="Pfam" id="PF04679">
    <property type="entry name" value="DNA_ligase_A_C"/>
    <property type="match status" value="1"/>
</dbReference>
<protein>
    <recommendedName>
        <fullName evidence="2">DNA ligase (ATP)</fullName>
        <ecNumber evidence="2">6.5.1.1</ecNumber>
    </recommendedName>
    <alternativeName>
        <fullName evidence="19">NHEJ DNA polymerase</fullName>
    </alternativeName>
</protein>
<evidence type="ECO:0000256" key="3">
    <source>
        <dbReference type="ARBA" id="ARBA00022598"/>
    </source>
</evidence>
<keyword evidence="13" id="KW-0239">DNA-directed DNA polymerase</keyword>
<keyword evidence="11" id="KW-0269">Exonuclease</keyword>
<dbReference type="Gene3D" id="3.30.1490.70">
    <property type="match status" value="1"/>
</dbReference>
<evidence type="ECO:0000256" key="20">
    <source>
        <dbReference type="ARBA" id="ARBA00034003"/>
    </source>
</evidence>
<dbReference type="EC" id="6.5.1.1" evidence="2"/>
<name>A0A939DKM2_9ALTE</name>
<dbReference type="NCBIfam" id="TIGR02777">
    <property type="entry name" value="LigD_PE_dom"/>
    <property type="match status" value="1"/>
</dbReference>
<feature type="region of interest" description="Disordered" evidence="21">
    <location>
        <begin position="1"/>
        <end position="33"/>
    </location>
</feature>
<dbReference type="GO" id="GO:0006281">
    <property type="term" value="P:DNA repair"/>
    <property type="evidence" value="ECO:0007669"/>
    <property type="project" value="UniProtKB-KW"/>
</dbReference>
<evidence type="ECO:0000256" key="18">
    <source>
        <dbReference type="ARBA" id="ARBA00023268"/>
    </source>
</evidence>
<dbReference type="Gene3D" id="3.30.470.30">
    <property type="entry name" value="DNA ligase/mRNA capping enzyme"/>
    <property type="match status" value="1"/>
</dbReference>
<dbReference type="InterPro" id="IPR012309">
    <property type="entry name" value="DNA_ligase_ATP-dep_C"/>
</dbReference>
<dbReference type="GO" id="GO:0005524">
    <property type="term" value="F:ATP binding"/>
    <property type="evidence" value="ECO:0007669"/>
    <property type="project" value="UniProtKB-KW"/>
</dbReference>
<evidence type="ECO:0000259" key="22">
    <source>
        <dbReference type="PROSITE" id="PS50160"/>
    </source>
</evidence>
<dbReference type="NCBIfam" id="TIGR02776">
    <property type="entry name" value="NHEJ_ligase_prk"/>
    <property type="match status" value="1"/>
</dbReference>
<dbReference type="InterPro" id="IPR014143">
    <property type="entry name" value="NHEJ_ligase_prk"/>
</dbReference>
<organism evidence="23 24">
    <name type="scientific">Bowmanella dokdonensis</name>
    <dbReference type="NCBI Taxonomy" id="751969"/>
    <lineage>
        <taxon>Bacteria</taxon>
        <taxon>Pseudomonadati</taxon>
        <taxon>Pseudomonadota</taxon>
        <taxon>Gammaproteobacteria</taxon>
        <taxon>Alteromonadales</taxon>
        <taxon>Alteromonadaceae</taxon>
        <taxon>Bowmanella</taxon>
    </lineage>
</organism>
<evidence type="ECO:0000256" key="19">
    <source>
        <dbReference type="ARBA" id="ARBA00029943"/>
    </source>
</evidence>
<keyword evidence="5" id="KW-0548">Nucleotidyltransferase</keyword>
<dbReference type="Pfam" id="PF21686">
    <property type="entry name" value="LigD_Prim-Pol"/>
    <property type="match status" value="1"/>
</dbReference>
<keyword evidence="7" id="KW-0479">Metal-binding</keyword>
<proteinExistence type="predicted"/>
<keyword evidence="10" id="KW-0378">Hydrolase</keyword>
<reference evidence="23" key="1">
    <citation type="submission" date="2021-03" db="EMBL/GenBank/DDBJ databases">
        <title>novel species isolated from a fishpond in China.</title>
        <authorList>
            <person name="Lu H."/>
            <person name="Cai Z."/>
        </authorList>
    </citation>
    <scope>NUCLEOTIDE SEQUENCE</scope>
    <source>
        <strain evidence="23">JCM 30855</strain>
    </source>
</reference>
<evidence type="ECO:0000256" key="17">
    <source>
        <dbReference type="ARBA" id="ARBA00023211"/>
    </source>
</evidence>
<dbReference type="InterPro" id="IPR033651">
    <property type="entry name" value="PaeLigD_Pol-like"/>
</dbReference>
<comment type="cofactor">
    <cofactor evidence="1">
        <name>Mn(2+)</name>
        <dbReference type="ChEBI" id="CHEBI:29035"/>
    </cofactor>
</comment>
<keyword evidence="24" id="KW-1185">Reference proteome</keyword>
<evidence type="ECO:0000256" key="21">
    <source>
        <dbReference type="SAM" id="MobiDB-lite"/>
    </source>
</evidence>
<dbReference type="SUPFAM" id="SSF50249">
    <property type="entry name" value="Nucleic acid-binding proteins"/>
    <property type="match status" value="1"/>
</dbReference>
<dbReference type="GO" id="GO:0006310">
    <property type="term" value="P:DNA recombination"/>
    <property type="evidence" value="ECO:0007669"/>
    <property type="project" value="UniProtKB-KW"/>
</dbReference>
<accession>A0A939DKM2</accession>
<dbReference type="GO" id="GO:0003910">
    <property type="term" value="F:DNA ligase (ATP) activity"/>
    <property type="evidence" value="ECO:0007669"/>
    <property type="project" value="UniProtKB-EC"/>
</dbReference>